<comment type="similarity">
    <text evidence="2">Belongs to the Orn/Lys/Arg decarboxylase class-II family.</text>
</comment>
<evidence type="ECO:0000313" key="11">
    <source>
        <dbReference type="EMBL" id="RWS31174.1"/>
    </source>
</evidence>
<evidence type="ECO:0000256" key="1">
    <source>
        <dbReference type="ARBA" id="ARBA00001933"/>
    </source>
</evidence>
<dbReference type="GO" id="GO:0004586">
    <property type="term" value="F:ornithine decarboxylase activity"/>
    <property type="evidence" value="ECO:0007669"/>
    <property type="project" value="UniProtKB-EC"/>
</dbReference>
<keyword evidence="3" id="KW-0663">Pyridoxal phosphate</keyword>
<dbReference type="InterPro" id="IPR022644">
    <property type="entry name" value="De-COase2_N"/>
</dbReference>
<comment type="cofactor">
    <cofactor evidence="1">
        <name>pyridoxal 5'-phosphate</name>
        <dbReference type="ChEBI" id="CHEBI:597326"/>
    </cofactor>
</comment>
<feature type="domain" description="Orn/DAP/Arg decarboxylase 2 N-terminal" evidence="10">
    <location>
        <begin position="27"/>
        <end position="173"/>
    </location>
</feature>
<dbReference type="SUPFAM" id="SSF51419">
    <property type="entry name" value="PLP-binding barrel"/>
    <property type="match status" value="1"/>
</dbReference>
<dbReference type="InterPro" id="IPR029066">
    <property type="entry name" value="PLP-binding_barrel"/>
</dbReference>
<dbReference type="InterPro" id="IPR022653">
    <property type="entry name" value="De-COase2_pyr-phos_BS"/>
</dbReference>
<dbReference type="Gene3D" id="3.20.20.10">
    <property type="entry name" value="Alanine racemase"/>
    <property type="match status" value="1"/>
</dbReference>
<dbReference type="GO" id="GO:0033387">
    <property type="term" value="P:putrescine biosynthetic process from arginine, via ornithine"/>
    <property type="evidence" value="ECO:0007669"/>
    <property type="project" value="TreeGrafter"/>
</dbReference>
<evidence type="ECO:0000256" key="5">
    <source>
        <dbReference type="ARBA" id="ARBA00023239"/>
    </source>
</evidence>
<evidence type="ECO:0000256" key="2">
    <source>
        <dbReference type="ARBA" id="ARBA00008872"/>
    </source>
</evidence>
<evidence type="ECO:0000259" key="10">
    <source>
        <dbReference type="Pfam" id="PF02784"/>
    </source>
</evidence>
<dbReference type="EC" id="4.1.1.17" evidence="7"/>
<dbReference type="InterPro" id="IPR000183">
    <property type="entry name" value="Orn/DAP/Arg_de-COase"/>
</dbReference>
<name>A0A443SUK1_9ACAR</name>
<evidence type="ECO:0000256" key="7">
    <source>
        <dbReference type="ARBA" id="ARBA00034138"/>
    </source>
</evidence>
<feature type="non-terminal residue" evidence="11">
    <location>
        <position position="173"/>
    </location>
</feature>
<evidence type="ECO:0000256" key="4">
    <source>
        <dbReference type="ARBA" id="ARBA00023115"/>
    </source>
</evidence>
<sequence length="173" mass="19738">MNSLNNVIQETITTNKFDDPFYVVDVENIIEKHKRWMSKLPRIKPFYAVKCNDSRHVIEILAALGIGFDCASKNEIVDVLSIGVTPNRIIYANPCKRKSHIEYAVKENVNLMTFDNEEELYKIADCAPNAKLVIRIKADDSHSKYHLGRKFGAEMKNVSALLQVAKHLHLNVI</sequence>
<comment type="catalytic activity">
    <reaction evidence="9">
        <text>L-ornithine + H(+) = putrescine + CO2</text>
        <dbReference type="Rhea" id="RHEA:22964"/>
        <dbReference type="ChEBI" id="CHEBI:15378"/>
        <dbReference type="ChEBI" id="CHEBI:16526"/>
        <dbReference type="ChEBI" id="CHEBI:46911"/>
        <dbReference type="ChEBI" id="CHEBI:326268"/>
        <dbReference type="EC" id="4.1.1.17"/>
    </reaction>
</comment>
<comment type="pathway">
    <text evidence="6">Amine and polyamine biosynthesis; putrescine biosynthesis via L-ornithine pathway; putrescine from L-ornithine: step 1/1.</text>
</comment>
<dbReference type="AlphaFoldDB" id="A0A443SUK1"/>
<protein>
    <recommendedName>
        <fullName evidence="7">ornithine decarboxylase</fullName>
        <ecNumber evidence="7">4.1.1.17</ecNumber>
    </recommendedName>
</protein>
<dbReference type="VEuPathDB" id="VectorBase:LDEU000871"/>
<keyword evidence="4" id="KW-0620">Polyamine biosynthesis</keyword>
<dbReference type="Proteomes" id="UP000288716">
    <property type="component" value="Unassembled WGS sequence"/>
</dbReference>
<evidence type="ECO:0000256" key="6">
    <source>
        <dbReference type="ARBA" id="ARBA00034115"/>
    </source>
</evidence>
<keyword evidence="5" id="KW-0456">Lyase</keyword>
<comment type="caution">
    <text evidence="11">The sequence shown here is derived from an EMBL/GenBank/DDBJ whole genome shotgun (WGS) entry which is preliminary data.</text>
</comment>
<evidence type="ECO:0000313" key="12">
    <source>
        <dbReference type="Proteomes" id="UP000288716"/>
    </source>
</evidence>
<keyword evidence="12" id="KW-1185">Reference proteome</keyword>
<evidence type="ECO:0000256" key="3">
    <source>
        <dbReference type="ARBA" id="ARBA00022898"/>
    </source>
</evidence>
<proteinExistence type="inferred from homology"/>
<dbReference type="GO" id="GO:0005737">
    <property type="term" value="C:cytoplasm"/>
    <property type="evidence" value="ECO:0007669"/>
    <property type="project" value="TreeGrafter"/>
</dbReference>
<gene>
    <name evidence="11" type="ORF">B4U80_09988</name>
</gene>
<comment type="subunit">
    <text evidence="8">Homodimer. Only the dimer is catalytically active, as the active sites are constructed of residues from both monomers.</text>
</comment>
<dbReference type="OrthoDB" id="5034579at2759"/>
<dbReference type="PRINTS" id="PR01179">
    <property type="entry name" value="ODADCRBXLASE"/>
</dbReference>
<dbReference type="InterPro" id="IPR002433">
    <property type="entry name" value="Orn_de-COase"/>
</dbReference>
<accession>A0A443SUK1</accession>
<organism evidence="11 12">
    <name type="scientific">Leptotrombidium deliense</name>
    <dbReference type="NCBI Taxonomy" id="299467"/>
    <lineage>
        <taxon>Eukaryota</taxon>
        <taxon>Metazoa</taxon>
        <taxon>Ecdysozoa</taxon>
        <taxon>Arthropoda</taxon>
        <taxon>Chelicerata</taxon>
        <taxon>Arachnida</taxon>
        <taxon>Acari</taxon>
        <taxon>Acariformes</taxon>
        <taxon>Trombidiformes</taxon>
        <taxon>Prostigmata</taxon>
        <taxon>Anystina</taxon>
        <taxon>Parasitengona</taxon>
        <taxon>Trombiculoidea</taxon>
        <taxon>Trombiculidae</taxon>
        <taxon>Leptotrombidium</taxon>
    </lineage>
</organism>
<evidence type="ECO:0000256" key="9">
    <source>
        <dbReference type="ARBA" id="ARBA00049127"/>
    </source>
</evidence>
<dbReference type="EMBL" id="NCKV01000252">
    <property type="protein sequence ID" value="RWS31174.1"/>
    <property type="molecule type" value="Genomic_DNA"/>
</dbReference>
<dbReference type="PANTHER" id="PTHR11482">
    <property type="entry name" value="ARGININE/DIAMINOPIMELATE/ORNITHINE DECARBOXYLASE"/>
    <property type="match status" value="1"/>
</dbReference>
<dbReference type="Pfam" id="PF02784">
    <property type="entry name" value="Orn_Arg_deC_N"/>
    <property type="match status" value="1"/>
</dbReference>
<reference evidence="11 12" key="1">
    <citation type="journal article" date="2018" name="Gigascience">
        <title>Genomes of trombidid mites reveal novel predicted allergens and laterally-transferred genes associated with secondary metabolism.</title>
        <authorList>
            <person name="Dong X."/>
            <person name="Chaisiri K."/>
            <person name="Xia D."/>
            <person name="Armstrong S.D."/>
            <person name="Fang Y."/>
            <person name="Donnelly M.J."/>
            <person name="Kadowaki T."/>
            <person name="McGarry J.W."/>
            <person name="Darby A.C."/>
            <person name="Makepeace B.L."/>
        </authorList>
    </citation>
    <scope>NUCLEOTIDE SEQUENCE [LARGE SCALE GENOMIC DNA]</scope>
    <source>
        <strain evidence="11">UoL-UT</strain>
    </source>
</reference>
<dbReference type="FunFam" id="3.20.20.10:FF:000008">
    <property type="entry name" value="Ornithine decarboxylase"/>
    <property type="match status" value="1"/>
</dbReference>
<dbReference type="STRING" id="299467.A0A443SUK1"/>
<evidence type="ECO:0000256" key="8">
    <source>
        <dbReference type="ARBA" id="ARBA00046672"/>
    </source>
</evidence>
<dbReference type="PROSITE" id="PS00878">
    <property type="entry name" value="ODR_DC_2_1"/>
    <property type="match status" value="1"/>
</dbReference>
<dbReference type="PANTHER" id="PTHR11482:SF6">
    <property type="entry name" value="ORNITHINE DECARBOXYLASE 1-RELATED"/>
    <property type="match status" value="1"/>
</dbReference>
<dbReference type="PRINTS" id="PR01182">
    <property type="entry name" value="ORNDCRBXLASE"/>
</dbReference>